<keyword evidence="5" id="KW-1185">Reference proteome</keyword>
<dbReference type="SMART" id="SM00248">
    <property type="entry name" value="ANK"/>
    <property type="match status" value="3"/>
</dbReference>
<proteinExistence type="predicted"/>
<comment type="caution">
    <text evidence="4">The sequence shown here is derived from an EMBL/GenBank/DDBJ whole genome shotgun (WGS) entry which is preliminary data.</text>
</comment>
<reference evidence="4 5" key="1">
    <citation type="submission" date="2017-06" db="EMBL/GenBank/DDBJ databases">
        <title>A platform for efficient transgenesis in Macrostomum lignano, a flatworm model organism for stem cell research.</title>
        <authorList>
            <person name="Berezikov E."/>
        </authorList>
    </citation>
    <scope>NUCLEOTIDE SEQUENCE [LARGE SCALE GENOMIC DNA]</scope>
    <source>
        <strain evidence="4">DV1</strain>
        <tissue evidence="4">Whole organism</tissue>
    </source>
</reference>
<evidence type="ECO:0000256" key="1">
    <source>
        <dbReference type="ARBA" id="ARBA00022737"/>
    </source>
</evidence>
<sequence>MATIVDISQGRVSMASLLPELPVEDGTVRIDSRAFKVEARTLVAAIRNPQLRQQCIDEICLTVSKKDSFTSAQRQLLFDWSQSADPCSLADLAGAVAKEGHFEYAEMLLKGIANSAQRDQGLILASKQAVDAQQWEASAYLLRRVENERTRRQQCLELATLAAINGWMELATACWEIISDSSSPGPDLWQSCADLAQKAASMGQFDIASYFCQKLTIQQRSQFLKTFVSKINTRKWDSSDVENFFAIFANNVPAETIEVCRSSLTIQAAEQGSWILAQSVLAKISCASKRSDTLKSIFNKISGCKGCIRALSSIIEDAGAKSKINCQLAKATVSSCQRCQQSPAGRQQQQSITQIHPEFVPTDSPVGCQSPIDAEQRKAWTLLTVADYLAEDAEDDLKDGIRREEVKLLVRRKLWYTAKQISESIMNRDERDQSLIAAAEFAIDFDQAEMSNLFLSGMADTDKKENWRSRKVQKLSDKGKQDVADRLKDWYLTEAEVAASSGRLEAVREILQRIHDSNRRDEALAKTAEIAANFGYMDTAEALVREICTSQKKLGCCIIIARGILNPRPLTAIRCAAAADCIDTIKTIFTSVSDDEMCGKCCVEAVKSAVCSGFHDTACRLLLSFSEALQVKCLLVAIRTASALCGLHTVKQLMLAIVQLRNNSGFRWELFKKVLKDICNNPELRNQVCKALVSACLRCDLWVQAQNYLKFIEDERIICICCADEVRLMLSQGQAKLAAMFIACIKKTLKHLIEHCLVAGVDLIYEQERLETAVQFFNSYQSPDADKYRVRVARFAIQFRLYQYTEGMVDSIRNCNIKDAVYQEIAEREIALWTSNEDVEFASKLSASIKKLSKYSSRKECFKRASLKAASLGLWTCLNEFALQYNDEAERFQDVMQQAIYSNQVDAVEPILKSSISAVNRVDFLCKLITRSLTHEFQDIFTLLRNIPTEANWIIEAEDFQRTLNNALVTKPNSHDFDRFCSRFSQSRLLKTFHACIERGYITLAHRMQPHLLEVHRTNSAGETALMLSAKFGRSDLILPLIEDGASVTQTNANGQTALSIACLHGKEKAVKMLLDLGSDVNHCDSAGRSCAQLAESAKHEVVLKLLCSWPNFDLSNYFVEKSAALTEALTQSGFTQDRVVCLPRMASFVSELASAITGEDMEIAGSTAEGYGMIPPCLDRMVSPDSDIDWLQIINGYVLLLEDFCSCLGQQNLGSPIEGHVPLSAPVGCQPAQTSPAKGVLPRMDFCCAFPVCTRDLSLLHPQPENLVRASRPGRTCELRISFNSQENRLVRGFYEVQGHLLMIIKHCFKNTPLKDYYKSYHAKSLLFHLIARHAESGESVWKPTNLARLFHEALGMAIEFLSASISKDVVMPHSMCPSAQLYIKNAGLGYGFEDSKKEAEISLKDLQKRTWAVFDPMLEFLRPLSSQEFRFHPFTLLPLQRVRQGALKTKRHQDSTVNLLANLYEKIWQTLTDLSNDGECPSVDRLIERLETLPKICHSAVCCLKIMAYCKSGRLDQADIVLSCLNGHKVQRGWQPTSVRDGIKWDNEADWAWRFCFPSKSGFQFPFLANFTQSLFTARLSEKSKTSHVYINFRCLFWSLQAELLGAGEVCVDDWYTEIQADADLEELLTLANYSDSHQHRNFCKEELKKLRKEGRVVLEDYDFKRPAAEHFFE</sequence>
<dbReference type="STRING" id="282301.A0A267FFY4"/>
<organism evidence="4 5">
    <name type="scientific">Macrostomum lignano</name>
    <dbReference type="NCBI Taxonomy" id="282301"/>
    <lineage>
        <taxon>Eukaryota</taxon>
        <taxon>Metazoa</taxon>
        <taxon>Spiralia</taxon>
        <taxon>Lophotrochozoa</taxon>
        <taxon>Platyhelminthes</taxon>
        <taxon>Rhabditophora</taxon>
        <taxon>Macrostomorpha</taxon>
        <taxon>Macrostomida</taxon>
        <taxon>Macrostomidae</taxon>
        <taxon>Macrostomum</taxon>
    </lineage>
</organism>
<feature type="repeat" description="ANK" evidence="3">
    <location>
        <begin position="1054"/>
        <end position="1086"/>
    </location>
</feature>
<dbReference type="Gene3D" id="1.10.1410.40">
    <property type="match status" value="1"/>
</dbReference>
<dbReference type="PANTHER" id="PTHR24201">
    <property type="entry name" value="ANK_REP_REGION DOMAIN-CONTAINING PROTEIN"/>
    <property type="match status" value="1"/>
</dbReference>
<evidence type="ECO:0000256" key="3">
    <source>
        <dbReference type="PROSITE-ProRule" id="PRU00023"/>
    </source>
</evidence>
<keyword evidence="2 3" id="KW-0040">ANK repeat</keyword>
<keyword evidence="1" id="KW-0677">Repeat</keyword>
<feature type="repeat" description="ANK" evidence="3">
    <location>
        <begin position="1021"/>
        <end position="1053"/>
    </location>
</feature>
<dbReference type="InterPro" id="IPR050776">
    <property type="entry name" value="Ank_Repeat/CDKN_Inhibitor"/>
</dbReference>
<dbReference type="PROSITE" id="PS50297">
    <property type="entry name" value="ANK_REP_REGION"/>
    <property type="match status" value="2"/>
</dbReference>
<accession>A0A267FFY4</accession>
<dbReference type="Proteomes" id="UP000215902">
    <property type="component" value="Unassembled WGS sequence"/>
</dbReference>
<dbReference type="Gene3D" id="1.25.40.20">
    <property type="entry name" value="Ankyrin repeat-containing domain"/>
    <property type="match status" value="2"/>
</dbReference>
<dbReference type="InterPro" id="IPR002110">
    <property type="entry name" value="Ankyrin_rpt"/>
</dbReference>
<protein>
    <submittedName>
        <fullName evidence="4">Uncharacterized protein</fullName>
    </submittedName>
</protein>
<dbReference type="PROSITE" id="PS50088">
    <property type="entry name" value="ANK_REPEAT"/>
    <property type="match status" value="2"/>
</dbReference>
<dbReference type="OrthoDB" id="426293at2759"/>
<name>A0A267FFY4_9PLAT</name>
<evidence type="ECO:0000256" key="2">
    <source>
        <dbReference type="ARBA" id="ARBA00023043"/>
    </source>
</evidence>
<dbReference type="InterPro" id="IPR036770">
    <property type="entry name" value="Ankyrin_rpt-contain_sf"/>
</dbReference>
<evidence type="ECO:0000313" key="4">
    <source>
        <dbReference type="EMBL" id="PAA72057.1"/>
    </source>
</evidence>
<dbReference type="EMBL" id="NIVC01001116">
    <property type="protein sequence ID" value="PAA72057.1"/>
    <property type="molecule type" value="Genomic_DNA"/>
</dbReference>
<gene>
    <name evidence="4" type="ORF">BOX15_Mlig024769g1</name>
</gene>
<evidence type="ECO:0000313" key="5">
    <source>
        <dbReference type="Proteomes" id="UP000215902"/>
    </source>
</evidence>
<dbReference type="SUPFAM" id="SSF48403">
    <property type="entry name" value="Ankyrin repeat"/>
    <property type="match status" value="1"/>
</dbReference>
<dbReference type="Pfam" id="PF12796">
    <property type="entry name" value="Ank_2"/>
    <property type="match status" value="1"/>
</dbReference>